<feature type="region of interest" description="Disordered" evidence="2">
    <location>
        <begin position="370"/>
        <end position="399"/>
    </location>
</feature>
<dbReference type="Proteomes" id="UP001495147">
    <property type="component" value="Unassembled WGS sequence"/>
</dbReference>
<evidence type="ECO:0000313" key="4">
    <source>
        <dbReference type="Proteomes" id="UP001495147"/>
    </source>
</evidence>
<evidence type="ECO:0000256" key="2">
    <source>
        <dbReference type="SAM" id="MobiDB-lite"/>
    </source>
</evidence>
<keyword evidence="4" id="KW-1185">Reference proteome</keyword>
<proteinExistence type="predicted"/>
<accession>A0ABV0G087</accession>
<feature type="coiled-coil region" evidence="1">
    <location>
        <begin position="241"/>
        <end position="268"/>
    </location>
</feature>
<feature type="compositionally biased region" description="Pro residues" evidence="2">
    <location>
        <begin position="221"/>
        <end position="237"/>
    </location>
</feature>
<keyword evidence="1" id="KW-0175">Coiled coil</keyword>
<name>A0ABV0G087_9BURK</name>
<comment type="caution">
    <text evidence="3">The sequence shown here is derived from an EMBL/GenBank/DDBJ whole genome shotgun (WGS) entry which is preliminary data.</text>
</comment>
<feature type="region of interest" description="Disordered" evidence="2">
    <location>
        <begin position="153"/>
        <end position="241"/>
    </location>
</feature>
<feature type="region of interest" description="Disordered" evidence="2">
    <location>
        <begin position="273"/>
        <end position="294"/>
    </location>
</feature>
<organism evidence="3 4">
    <name type="scientific">Roseateles paludis</name>
    <dbReference type="NCBI Taxonomy" id="3145238"/>
    <lineage>
        <taxon>Bacteria</taxon>
        <taxon>Pseudomonadati</taxon>
        <taxon>Pseudomonadota</taxon>
        <taxon>Betaproteobacteria</taxon>
        <taxon>Burkholderiales</taxon>
        <taxon>Sphaerotilaceae</taxon>
        <taxon>Roseateles</taxon>
    </lineage>
</organism>
<feature type="compositionally biased region" description="Low complexity" evidence="2">
    <location>
        <begin position="385"/>
        <end position="399"/>
    </location>
</feature>
<dbReference type="RefSeq" id="WP_347703973.1">
    <property type="nucleotide sequence ID" value="NZ_JBDPZD010000002.1"/>
</dbReference>
<protein>
    <submittedName>
        <fullName evidence="3">Uncharacterized protein</fullName>
    </submittedName>
</protein>
<gene>
    <name evidence="3" type="ORF">ABDJ85_06575</name>
</gene>
<evidence type="ECO:0000256" key="1">
    <source>
        <dbReference type="SAM" id="Coils"/>
    </source>
</evidence>
<reference evidence="3 4" key="1">
    <citation type="submission" date="2024-05" db="EMBL/GenBank/DDBJ databases">
        <title>Roseateles sp. DJS-2-20 16S ribosomal RNA gene Genome sequencing and assembly.</title>
        <authorList>
            <person name="Woo H."/>
        </authorList>
    </citation>
    <scope>NUCLEOTIDE SEQUENCE [LARGE SCALE GENOMIC DNA]</scope>
    <source>
        <strain evidence="3 4">DJS-2-20</strain>
    </source>
</reference>
<evidence type="ECO:0000313" key="3">
    <source>
        <dbReference type="EMBL" id="MEO3691130.1"/>
    </source>
</evidence>
<sequence>MPKTAERLIFQGACFTLLCSLTSSPWALGVEPPLVRSRLGQPLDLLFPINLGPSEALSEQCLRVDVQAGDARVPAGLLQMRLEGEPPQLRARLTSAVRVDEPVVQVSLAVGCPSRFTREFMALLEQAPAAAPPPASRPAVPAVLPEVKPAERPPIAAPAPAPAAAPIAAAAPTPPREAATPPAPPPTKASAPSPRAERPVAVRKPPASAQPRLRLDAPEILQPPAPRVSPAAPPPPDDSNDAALEEVVARLEAQVAQLQAELRERQAAAAGSAPAATASAPEATASAPVAQASAPADDAIVAVRTQRPPKPLRYADPLMWFWTLALSLGAGVAAYRWTLSRERRQRGVPVWGSLGAAAPAEAEVSRLAPDGAGAQPVLGGADALPSQHSQHSAHSTQPASISAFAPAVESRLPAELPDEGQVLLSQRTAPLLPAAAMAETQPLNRRLLTPPPVSEDPRIAQVDSLLELQRQVEFLSMLGQLDAVADALAARVNQPQCGPMPYLMLMELCQVQGESRGFAELSLRYEAAFRRPSPSWQVSIGRGKPLDACLSVMAHLQVVWADPPAALRMLTELVVRGSGPGESGFDLPAFKDLLTLFSVARDRVLSGEAGPGVDLVL</sequence>
<dbReference type="EMBL" id="JBDPZD010000002">
    <property type="protein sequence ID" value="MEO3691130.1"/>
    <property type="molecule type" value="Genomic_DNA"/>
</dbReference>
<feature type="compositionally biased region" description="Low complexity" evidence="2">
    <location>
        <begin position="164"/>
        <end position="180"/>
    </location>
</feature>